<dbReference type="GO" id="GO:0004519">
    <property type="term" value="F:endonuclease activity"/>
    <property type="evidence" value="ECO:0007669"/>
    <property type="project" value="UniProtKB-KW"/>
</dbReference>
<dbReference type="Pfam" id="PF17917">
    <property type="entry name" value="RT_RNaseH"/>
    <property type="match status" value="1"/>
</dbReference>
<organism evidence="8 9">
    <name type="scientific">Escallonia herrerae</name>
    <dbReference type="NCBI Taxonomy" id="1293975"/>
    <lineage>
        <taxon>Eukaryota</taxon>
        <taxon>Viridiplantae</taxon>
        <taxon>Streptophyta</taxon>
        <taxon>Embryophyta</taxon>
        <taxon>Tracheophyta</taxon>
        <taxon>Spermatophyta</taxon>
        <taxon>Magnoliopsida</taxon>
        <taxon>eudicotyledons</taxon>
        <taxon>Gunneridae</taxon>
        <taxon>Pentapetalae</taxon>
        <taxon>asterids</taxon>
        <taxon>campanulids</taxon>
        <taxon>Escalloniales</taxon>
        <taxon>Escalloniaceae</taxon>
        <taxon>Escallonia</taxon>
    </lineage>
</organism>
<dbReference type="InterPro" id="IPR050951">
    <property type="entry name" value="Retrovirus_Pol_polyprotein"/>
</dbReference>
<keyword evidence="6" id="KW-0695">RNA-directed DNA polymerase</keyword>
<dbReference type="PANTHER" id="PTHR37984:SF5">
    <property type="entry name" value="PROTEIN NYNRIN-LIKE"/>
    <property type="match status" value="1"/>
</dbReference>
<keyword evidence="2" id="KW-0548">Nucleotidyltransferase</keyword>
<evidence type="ECO:0000259" key="7">
    <source>
        <dbReference type="Pfam" id="PF17917"/>
    </source>
</evidence>
<evidence type="ECO:0000256" key="4">
    <source>
        <dbReference type="ARBA" id="ARBA00022759"/>
    </source>
</evidence>
<dbReference type="InterPro" id="IPR043502">
    <property type="entry name" value="DNA/RNA_pol_sf"/>
</dbReference>
<dbReference type="AlphaFoldDB" id="A0AA88VTB2"/>
<dbReference type="CDD" id="cd09274">
    <property type="entry name" value="RNase_HI_RT_Ty3"/>
    <property type="match status" value="1"/>
</dbReference>
<name>A0AA88VTB2_9ASTE</name>
<sequence>MKQGMSKDPVLALLDVSKSFEVYTDASDYALGGVLMQECHHVAYESRKLNEAKCHYTTHEKELLAVVHCLRVWRHYLLGSSFVVQTKNTAVSHFLSQSKLTSKQARWQELSAEFNFMLEYRASSTNSVTNALSRRAELDQLASTAMNAIVRIDSRVAINVGKKVEKALTKDSVAQQLLKLVDNGSAAVVTSYSERPNTRKSPRAVSFSKEWRQNIDLAHSYIEKAARRMKKHADKNRRSQEFNVGDKVMVKLLP</sequence>
<keyword evidence="4" id="KW-0255">Endonuclease</keyword>
<dbReference type="GO" id="GO:0016787">
    <property type="term" value="F:hydrolase activity"/>
    <property type="evidence" value="ECO:0007669"/>
    <property type="project" value="UniProtKB-KW"/>
</dbReference>
<keyword evidence="3" id="KW-0540">Nuclease</keyword>
<keyword evidence="9" id="KW-1185">Reference proteome</keyword>
<keyword evidence="1" id="KW-0808">Transferase</keyword>
<dbReference type="GO" id="GO:0003964">
    <property type="term" value="F:RNA-directed DNA polymerase activity"/>
    <property type="evidence" value="ECO:0007669"/>
    <property type="project" value="UniProtKB-KW"/>
</dbReference>
<gene>
    <name evidence="8" type="ORF">RJ639_008427</name>
</gene>
<keyword evidence="5" id="KW-0378">Hydrolase</keyword>
<dbReference type="SUPFAM" id="SSF56672">
    <property type="entry name" value="DNA/RNA polymerases"/>
    <property type="match status" value="1"/>
</dbReference>
<protein>
    <recommendedName>
        <fullName evidence="7">Reverse transcriptase RNase H-like domain-containing protein</fullName>
    </recommendedName>
</protein>
<reference evidence="8" key="1">
    <citation type="submission" date="2022-12" db="EMBL/GenBank/DDBJ databases">
        <title>Draft genome assemblies for two species of Escallonia (Escalloniales).</title>
        <authorList>
            <person name="Chanderbali A."/>
            <person name="Dervinis C."/>
            <person name="Anghel I."/>
            <person name="Soltis D."/>
            <person name="Soltis P."/>
            <person name="Zapata F."/>
        </authorList>
    </citation>
    <scope>NUCLEOTIDE SEQUENCE</scope>
    <source>
        <strain evidence="8">UCBG64.0493</strain>
        <tissue evidence="8">Leaf</tissue>
    </source>
</reference>
<dbReference type="InterPro" id="IPR041373">
    <property type="entry name" value="RT_RNaseH"/>
</dbReference>
<comment type="caution">
    <text evidence="8">The sequence shown here is derived from an EMBL/GenBank/DDBJ whole genome shotgun (WGS) entry which is preliminary data.</text>
</comment>
<proteinExistence type="predicted"/>
<evidence type="ECO:0000256" key="6">
    <source>
        <dbReference type="ARBA" id="ARBA00022918"/>
    </source>
</evidence>
<dbReference type="EMBL" id="JAVXUP010001274">
    <property type="protein sequence ID" value="KAK3013719.1"/>
    <property type="molecule type" value="Genomic_DNA"/>
</dbReference>
<evidence type="ECO:0000256" key="5">
    <source>
        <dbReference type="ARBA" id="ARBA00022801"/>
    </source>
</evidence>
<evidence type="ECO:0000256" key="1">
    <source>
        <dbReference type="ARBA" id="ARBA00022679"/>
    </source>
</evidence>
<dbReference type="PANTHER" id="PTHR37984">
    <property type="entry name" value="PROTEIN CBG26694"/>
    <property type="match status" value="1"/>
</dbReference>
<evidence type="ECO:0000256" key="3">
    <source>
        <dbReference type="ARBA" id="ARBA00022722"/>
    </source>
</evidence>
<feature type="domain" description="Reverse transcriptase RNase H-like" evidence="7">
    <location>
        <begin position="15"/>
        <end position="113"/>
    </location>
</feature>
<evidence type="ECO:0000256" key="2">
    <source>
        <dbReference type="ARBA" id="ARBA00022695"/>
    </source>
</evidence>
<accession>A0AA88VTB2</accession>
<dbReference type="Proteomes" id="UP001188597">
    <property type="component" value="Unassembled WGS sequence"/>
</dbReference>
<evidence type="ECO:0000313" key="8">
    <source>
        <dbReference type="EMBL" id="KAK3013719.1"/>
    </source>
</evidence>
<dbReference type="Gene3D" id="3.10.20.370">
    <property type="match status" value="1"/>
</dbReference>
<evidence type="ECO:0000313" key="9">
    <source>
        <dbReference type="Proteomes" id="UP001188597"/>
    </source>
</evidence>